<dbReference type="SUPFAM" id="SSF47473">
    <property type="entry name" value="EF-hand"/>
    <property type="match status" value="1"/>
</dbReference>
<reference evidence="5" key="1">
    <citation type="submission" date="2021-01" db="EMBL/GenBank/DDBJ databases">
        <authorList>
            <person name="Corre E."/>
            <person name="Pelletier E."/>
            <person name="Niang G."/>
            <person name="Scheremetjew M."/>
            <person name="Finn R."/>
            <person name="Kale V."/>
            <person name="Holt S."/>
            <person name="Cochrane G."/>
            <person name="Meng A."/>
            <person name="Brown T."/>
            <person name="Cohen L."/>
        </authorList>
    </citation>
    <scope>NUCLEOTIDE SEQUENCE</scope>
    <source>
        <strain evidence="5">CCMP127</strain>
    </source>
</reference>
<dbReference type="Gene3D" id="1.10.238.10">
    <property type="entry name" value="EF-hand"/>
    <property type="match status" value="1"/>
</dbReference>
<feature type="domain" description="EF-hand" evidence="4">
    <location>
        <begin position="327"/>
        <end position="362"/>
    </location>
</feature>
<evidence type="ECO:0000313" key="5">
    <source>
        <dbReference type="EMBL" id="CAE0402351.1"/>
    </source>
</evidence>
<proteinExistence type="predicted"/>
<name>A0A7S3KVW4_9STRA</name>
<dbReference type="EMBL" id="HBIM01000738">
    <property type="protein sequence ID" value="CAE0402351.1"/>
    <property type="molecule type" value="Transcribed_RNA"/>
</dbReference>
<dbReference type="PROSITE" id="PS50222">
    <property type="entry name" value="EF_HAND_2"/>
    <property type="match status" value="2"/>
</dbReference>
<evidence type="ECO:0000256" key="2">
    <source>
        <dbReference type="SAM" id="Phobius"/>
    </source>
</evidence>
<sequence>MKLCILSLALTTAAAVKCGTSITKDCVADEDIRYDNHVGYDLKDHGLMWKRMEGLYRGPSANYMGNPATIVTGQDGYPTFLNVTIDGSRVHYNRYSLNGGVLQLSSAFYTSTFEKDGSASALGFNSNYDFFEVGPFQVSTTELTAVTLENGRTLYGSGSLPNDSENYVQETYVCLAADDEGPCDGLSAQLEYYLVMNGMPNFALSVRTELVRMEKDDWVRELDATIAQSDLAGQVDLDAGCATNNCPTEEQWRTKDPYYNASPYQEPDGSLKGGFVAGIVVAGAILLVATLYFAHKYLMTKQEKRLKNAFASSIATSMSHRCSARNLSPDELRKEFDGIDADHNGTVSKGEFKNFITSTDVATLDPHDFEVLFSSIDIDGNKEIDFSEFCAFFALIRQDVEKAMRHEAAETSP</sequence>
<dbReference type="CDD" id="cd00051">
    <property type="entry name" value="EFh"/>
    <property type="match status" value="1"/>
</dbReference>
<dbReference type="SMART" id="SM00054">
    <property type="entry name" value="EFh"/>
    <property type="match status" value="2"/>
</dbReference>
<dbReference type="AlphaFoldDB" id="A0A7S3KVW4"/>
<evidence type="ECO:0000259" key="4">
    <source>
        <dbReference type="PROSITE" id="PS50222"/>
    </source>
</evidence>
<keyword evidence="2" id="KW-0472">Membrane</keyword>
<protein>
    <recommendedName>
        <fullName evidence="4">EF-hand domain-containing protein</fullName>
    </recommendedName>
</protein>
<dbReference type="InterPro" id="IPR018247">
    <property type="entry name" value="EF_Hand_1_Ca_BS"/>
</dbReference>
<dbReference type="PROSITE" id="PS00018">
    <property type="entry name" value="EF_HAND_1"/>
    <property type="match status" value="2"/>
</dbReference>
<keyword evidence="3" id="KW-0732">Signal</keyword>
<gene>
    <name evidence="5" type="ORF">ACOF00016_LOCUS643</name>
</gene>
<evidence type="ECO:0000256" key="3">
    <source>
        <dbReference type="SAM" id="SignalP"/>
    </source>
</evidence>
<feature type="domain" description="EF-hand" evidence="4">
    <location>
        <begin position="364"/>
        <end position="399"/>
    </location>
</feature>
<keyword evidence="2" id="KW-1133">Transmembrane helix</keyword>
<dbReference type="InterPro" id="IPR011992">
    <property type="entry name" value="EF-hand-dom_pair"/>
</dbReference>
<keyword evidence="2" id="KW-0812">Transmembrane</keyword>
<keyword evidence="1" id="KW-0106">Calcium</keyword>
<dbReference type="InterPro" id="IPR002048">
    <property type="entry name" value="EF_hand_dom"/>
</dbReference>
<feature type="chain" id="PRO_5031387785" description="EF-hand domain-containing protein" evidence="3">
    <location>
        <begin position="16"/>
        <end position="413"/>
    </location>
</feature>
<dbReference type="GO" id="GO:0005509">
    <property type="term" value="F:calcium ion binding"/>
    <property type="evidence" value="ECO:0007669"/>
    <property type="project" value="InterPro"/>
</dbReference>
<evidence type="ECO:0000256" key="1">
    <source>
        <dbReference type="ARBA" id="ARBA00022837"/>
    </source>
</evidence>
<accession>A0A7S3KVW4</accession>
<dbReference type="Pfam" id="PF13499">
    <property type="entry name" value="EF-hand_7"/>
    <property type="match status" value="1"/>
</dbReference>
<feature type="signal peptide" evidence="3">
    <location>
        <begin position="1"/>
        <end position="15"/>
    </location>
</feature>
<organism evidence="5">
    <name type="scientific">Amphora coffeiformis</name>
    <dbReference type="NCBI Taxonomy" id="265554"/>
    <lineage>
        <taxon>Eukaryota</taxon>
        <taxon>Sar</taxon>
        <taxon>Stramenopiles</taxon>
        <taxon>Ochrophyta</taxon>
        <taxon>Bacillariophyta</taxon>
        <taxon>Bacillariophyceae</taxon>
        <taxon>Bacillariophycidae</taxon>
        <taxon>Thalassiophysales</taxon>
        <taxon>Catenulaceae</taxon>
        <taxon>Amphora</taxon>
    </lineage>
</organism>
<feature type="transmembrane region" description="Helical" evidence="2">
    <location>
        <begin position="275"/>
        <end position="294"/>
    </location>
</feature>